<protein>
    <submittedName>
        <fullName evidence="2">Uncharacterized protein</fullName>
    </submittedName>
</protein>
<feature type="region of interest" description="Disordered" evidence="1">
    <location>
        <begin position="21"/>
        <end position="47"/>
    </location>
</feature>
<keyword evidence="3" id="KW-1185">Reference proteome</keyword>
<evidence type="ECO:0000313" key="2">
    <source>
        <dbReference type="EMBL" id="KAJ1166159.1"/>
    </source>
</evidence>
<evidence type="ECO:0000313" key="3">
    <source>
        <dbReference type="Proteomes" id="UP001066276"/>
    </source>
</evidence>
<dbReference type="EMBL" id="JANPWB010000008">
    <property type="protein sequence ID" value="KAJ1166159.1"/>
    <property type="molecule type" value="Genomic_DNA"/>
</dbReference>
<sequence length="160" mass="17104">MKLHLSAELRGRERSPAVILAFPSPYAKHNPASGNPPDKPDENAKTRGIGTTEKIARALADHKESKWRLPPGLGSAGPRTCGRGAESLPRTRGTGPRPWIVPVALLRFCRAWGGGEVIRTRTGGDAPTRLREWAARCGLPGTGPRSGGRNRSMSGSRRGA</sequence>
<evidence type="ECO:0000256" key="1">
    <source>
        <dbReference type="SAM" id="MobiDB-lite"/>
    </source>
</evidence>
<proteinExistence type="predicted"/>
<accession>A0AAV7SPW7</accession>
<organism evidence="2 3">
    <name type="scientific">Pleurodeles waltl</name>
    <name type="common">Iberian ribbed newt</name>
    <dbReference type="NCBI Taxonomy" id="8319"/>
    <lineage>
        <taxon>Eukaryota</taxon>
        <taxon>Metazoa</taxon>
        <taxon>Chordata</taxon>
        <taxon>Craniata</taxon>
        <taxon>Vertebrata</taxon>
        <taxon>Euteleostomi</taxon>
        <taxon>Amphibia</taxon>
        <taxon>Batrachia</taxon>
        <taxon>Caudata</taxon>
        <taxon>Salamandroidea</taxon>
        <taxon>Salamandridae</taxon>
        <taxon>Pleurodelinae</taxon>
        <taxon>Pleurodeles</taxon>
    </lineage>
</organism>
<feature type="compositionally biased region" description="Low complexity" evidence="1">
    <location>
        <begin position="147"/>
        <end position="160"/>
    </location>
</feature>
<comment type="caution">
    <text evidence="2">The sequence shown here is derived from an EMBL/GenBank/DDBJ whole genome shotgun (WGS) entry which is preliminary data.</text>
</comment>
<dbReference type="Proteomes" id="UP001066276">
    <property type="component" value="Chromosome 4_2"/>
</dbReference>
<feature type="region of interest" description="Disordered" evidence="1">
    <location>
        <begin position="62"/>
        <end position="96"/>
    </location>
</feature>
<reference evidence="2" key="1">
    <citation type="journal article" date="2022" name="bioRxiv">
        <title>Sequencing and chromosome-scale assembly of the giantPleurodeles waltlgenome.</title>
        <authorList>
            <person name="Brown T."/>
            <person name="Elewa A."/>
            <person name="Iarovenko S."/>
            <person name="Subramanian E."/>
            <person name="Araus A.J."/>
            <person name="Petzold A."/>
            <person name="Susuki M."/>
            <person name="Suzuki K.-i.T."/>
            <person name="Hayashi T."/>
            <person name="Toyoda A."/>
            <person name="Oliveira C."/>
            <person name="Osipova E."/>
            <person name="Leigh N.D."/>
            <person name="Simon A."/>
            <person name="Yun M.H."/>
        </authorList>
    </citation>
    <scope>NUCLEOTIDE SEQUENCE</scope>
    <source>
        <strain evidence="2">20211129_DDA</strain>
        <tissue evidence="2">Liver</tissue>
    </source>
</reference>
<feature type="region of interest" description="Disordered" evidence="1">
    <location>
        <begin position="136"/>
        <end position="160"/>
    </location>
</feature>
<dbReference type="AlphaFoldDB" id="A0AAV7SPW7"/>
<gene>
    <name evidence="2" type="ORF">NDU88_006568</name>
</gene>
<name>A0AAV7SPW7_PLEWA</name>